<feature type="domain" description="HTH gntR-type" evidence="4">
    <location>
        <begin position="19"/>
        <end position="86"/>
    </location>
</feature>
<organism evidence="5 6">
    <name type="scientific">Aureimonas altamirensis</name>
    <dbReference type="NCBI Taxonomy" id="370622"/>
    <lineage>
        <taxon>Bacteria</taxon>
        <taxon>Pseudomonadati</taxon>
        <taxon>Pseudomonadota</taxon>
        <taxon>Alphaproteobacteria</taxon>
        <taxon>Hyphomicrobiales</taxon>
        <taxon>Aurantimonadaceae</taxon>
        <taxon>Aureimonas</taxon>
    </lineage>
</organism>
<dbReference type="Proteomes" id="UP000030826">
    <property type="component" value="Unassembled WGS sequence"/>
</dbReference>
<keyword evidence="2" id="KW-0238">DNA-binding</keyword>
<evidence type="ECO:0000256" key="3">
    <source>
        <dbReference type="ARBA" id="ARBA00023163"/>
    </source>
</evidence>
<dbReference type="EMBL" id="JRFJ01000002">
    <property type="protein sequence ID" value="KHJ54892.1"/>
    <property type="molecule type" value="Genomic_DNA"/>
</dbReference>
<protein>
    <recommendedName>
        <fullName evidence="4">HTH gntR-type domain-containing protein</fullName>
    </recommendedName>
</protein>
<dbReference type="Gene3D" id="1.20.120.530">
    <property type="entry name" value="GntR ligand-binding domain-like"/>
    <property type="match status" value="1"/>
</dbReference>
<evidence type="ECO:0000259" key="4">
    <source>
        <dbReference type="PROSITE" id="PS50949"/>
    </source>
</evidence>
<evidence type="ECO:0000313" key="5">
    <source>
        <dbReference type="EMBL" id="KHJ54892.1"/>
    </source>
</evidence>
<keyword evidence="3" id="KW-0804">Transcription</keyword>
<gene>
    <name evidence="5" type="ORF">LA66_10045</name>
</gene>
<dbReference type="InterPro" id="IPR036388">
    <property type="entry name" value="WH-like_DNA-bd_sf"/>
</dbReference>
<dbReference type="SUPFAM" id="SSF48008">
    <property type="entry name" value="GntR ligand-binding domain-like"/>
    <property type="match status" value="1"/>
</dbReference>
<sequence>MATIDPDFDETDLQSSNNPTLAQQIYASLEEDILLGKWLPGSQRSLRKLASQFDTSMQPVREAIGKLVGASALEIEPGRSVRVRRLERGEADEVWAMRMLLEGESAARFAQRNVPEQARQLYRFTDQLREAYDERDVLASMRSILDWNLALTNGADSPLLAETILQLRLRYVPFIAQTLALDIPFDHDFIQFTLHIQDELVYAIETGDSASARHLRASDLRSFQRYLYSRCGW</sequence>
<dbReference type="AlphaFoldDB" id="A0A0B1Q7J9"/>
<dbReference type="InterPro" id="IPR011711">
    <property type="entry name" value="GntR_C"/>
</dbReference>
<dbReference type="SMART" id="SM00895">
    <property type="entry name" value="FCD"/>
    <property type="match status" value="1"/>
</dbReference>
<dbReference type="Gene3D" id="1.10.10.10">
    <property type="entry name" value="Winged helix-like DNA-binding domain superfamily/Winged helix DNA-binding domain"/>
    <property type="match status" value="1"/>
</dbReference>
<dbReference type="Pfam" id="PF00392">
    <property type="entry name" value="GntR"/>
    <property type="match status" value="1"/>
</dbReference>
<dbReference type="SUPFAM" id="SSF46785">
    <property type="entry name" value="Winged helix' DNA-binding domain"/>
    <property type="match status" value="1"/>
</dbReference>
<dbReference type="RefSeq" id="WP_039192043.1">
    <property type="nucleotide sequence ID" value="NZ_JRFJ01000002.1"/>
</dbReference>
<dbReference type="STRING" id="370622.LA66_10045"/>
<dbReference type="InterPro" id="IPR036390">
    <property type="entry name" value="WH_DNA-bd_sf"/>
</dbReference>
<evidence type="ECO:0000256" key="1">
    <source>
        <dbReference type="ARBA" id="ARBA00023015"/>
    </source>
</evidence>
<dbReference type="GO" id="GO:0003677">
    <property type="term" value="F:DNA binding"/>
    <property type="evidence" value="ECO:0007669"/>
    <property type="project" value="UniProtKB-KW"/>
</dbReference>
<dbReference type="SMART" id="SM00345">
    <property type="entry name" value="HTH_GNTR"/>
    <property type="match status" value="1"/>
</dbReference>
<name>A0A0B1Q7J9_9HYPH</name>
<dbReference type="PANTHER" id="PTHR43537">
    <property type="entry name" value="TRANSCRIPTIONAL REGULATOR, GNTR FAMILY"/>
    <property type="match status" value="1"/>
</dbReference>
<dbReference type="GO" id="GO:0003700">
    <property type="term" value="F:DNA-binding transcription factor activity"/>
    <property type="evidence" value="ECO:0007669"/>
    <property type="project" value="InterPro"/>
</dbReference>
<dbReference type="Pfam" id="PF07729">
    <property type="entry name" value="FCD"/>
    <property type="match status" value="1"/>
</dbReference>
<evidence type="ECO:0000313" key="6">
    <source>
        <dbReference type="Proteomes" id="UP000030826"/>
    </source>
</evidence>
<keyword evidence="1" id="KW-0805">Transcription regulation</keyword>
<accession>A0A0B1Q7J9</accession>
<dbReference type="InterPro" id="IPR008920">
    <property type="entry name" value="TF_FadR/GntR_C"/>
</dbReference>
<comment type="caution">
    <text evidence="5">The sequence shown here is derived from an EMBL/GenBank/DDBJ whole genome shotgun (WGS) entry which is preliminary data.</text>
</comment>
<proteinExistence type="predicted"/>
<dbReference type="InterPro" id="IPR000524">
    <property type="entry name" value="Tscrpt_reg_HTH_GntR"/>
</dbReference>
<evidence type="ECO:0000256" key="2">
    <source>
        <dbReference type="ARBA" id="ARBA00023125"/>
    </source>
</evidence>
<dbReference type="PROSITE" id="PS50949">
    <property type="entry name" value="HTH_GNTR"/>
    <property type="match status" value="1"/>
</dbReference>
<dbReference type="PANTHER" id="PTHR43537:SF39">
    <property type="entry name" value="HTH-TYPE TRANSCRIPTIONAL REGULATOR MCBR"/>
    <property type="match status" value="1"/>
</dbReference>
<reference evidence="5 6" key="1">
    <citation type="submission" date="2014-09" db="EMBL/GenBank/DDBJ databases">
        <title>Isolation and characterization of Aurantimonas altamirensis ON-56566 from clinical sample following a dog bite.</title>
        <authorList>
            <person name="Eshaghi A."/>
            <person name="Li A."/>
            <person name="Shahinas D."/>
            <person name="Bahn P."/>
            <person name="Kus J.V."/>
            <person name="Patel S.N."/>
        </authorList>
    </citation>
    <scope>NUCLEOTIDE SEQUENCE [LARGE SCALE GENOMIC DNA]</scope>
    <source>
        <strain evidence="5 6">ON-56566</strain>
    </source>
</reference>